<feature type="transmembrane region" description="Helical" evidence="7">
    <location>
        <begin position="62"/>
        <end position="83"/>
    </location>
</feature>
<evidence type="ECO:0000256" key="4">
    <source>
        <dbReference type="ARBA" id="ARBA00022989"/>
    </source>
</evidence>
<feature type="region of interest" description="Disordered" evidence="6">
    <location>
        <begin position="566"/>
        <end position="643"/>
    </location>
</feature>
<sequence>MRGFGFRAGTWIRLFITSTVWLIIYMLPGMQTYGLLCFSGWLLTEGFIMLSPNFGRWNRLQWQVTLGSIGALAFLLLGATHGFTVEESLLAFAVVLVGLFSAKPGWKRYRNRKRLKQAVERPIPEPLLVNGRKQVSAGELAAITTPNAGVFRVGGAPDENGNPTAAVPITRKAEVTCIGMVGPSGTGKSSAVKPNIRTVYDLDLSAYLLDPKGDMFEEFFDPTTDLVMNPLDARSPHWNFLRDVTAPEHAELIAQAFLPDDPNSSNKDWVGYARTFVTPLIRGMVADGDFRLEKFIEYCSVSTQAELTKVGYWKGSTSQVLLQPDNTKMFNNMRAVLADKAKIFEYEFPNAAAANHFTYPDGSVGPFSIRKWASAVPGHGNGRRIWFTYPQDQQPVLKTLYSFIFGLIINTHLVRKVSAQDLFCIFIDEWPTIGEINGIDKLMAIGRDSRLSTTLAWQSKGQLLEAFGEARTRALLDNIRTRIIYGCADDDSAKDASAWLGKYSERRWTRGASDSKSQQSSTSDGLTEHYVVDEPAVTIGELSSLDDLTAFIRVQLSPPAKVYIPLYEPRNKNPQPFRVPVPSKPFRRPAAPLSDGPPPDDEIPPWLQNDDDTDEPVTPDPSTKSKPNARRKRGYRSAHLDVE</sequence>
<dbReference type="PANTHER" id="PTHR37937">
    <property type="entry name" value="CONJUGATIVE TRANSFER: DNA TRANSPORT"/>
    <property type="match status" value="1"/>
</dbReference>
<dbReference type="Gene3D" id="3.40.50.300">
    <property type="entry name" value="P-loop containing nucleotide triphosphate hydrolases"/>
    <property type="match status" value="2"/>
</dbReference>
<dbReference type="RefSeq" id="WP_404614800.1">
    <property type="nucleotide sequence ID" value="NZ_JBIYDN010000052.1"/>
</dbReference>
<evidence type="ECO:0000256" key="3">
    <source>
        <dbReference type="ARBA" id="ARBA00022692"/>
    </source>
</evidence>
<dbReference type="InterPro" id="IPR019476">
    <property type="entry name" value="T4SS_TraD_DNA-bd"/>
</dbReference>
<name>A0ABW8MXM9_9BURK</name>
<dbReference type="Pfam" id="PF10412">
    <property type="entry name" value="TrwB_AAD_bind"/>
    <property type="match status" value="1"/>
</dbReference>
<keyword evidence="5 7" id="KW-0472">Membrane</keyword>
<evidence type="ECO:0000256" key="1">
    <source>
        <dbReference type="ARBA" id="ARBA00004651"/>
    </source>
</evidence>
<accession>A0ABW8MXM9</accession>
<evidence type="ECO:0000256" key="2">
    <source>
        <dbReference type="ARBA" id="ARBA00022475"/>
    </source>
</evidence>
<keyword evidence="3 7" id="KW-0812">Transmembrane</keyword>
<evidence type="ECO:0000256" key="6">
    <source>
        <dbReference type="SAM" id="MobiDB-lite"/>
    </source>
</evidence>
<evidence type="ECO:0000256" key="7">
    <source>
        <dbReference type="SAM" id="Phobius"/>
    </source>
</evidence>
<feature type="compositionally biased region" description="Basic residues" evidence="6">
    <location>
        <begin position="627"/>
        <end position="636"/>
    </location>
</feature>
<proteinExistence type="predicted"/>
<organism evidence="9 10">
    <name type="scientific">Caballeronia udeis</name>
    <dbReference type="NCBI Taxonomy" id="1232866"/>
    <lineage>
        <taxon>Bacteria</taxon>
        <taxon>Pseudomonadati</taxon>
        <taxon>Pseudomonadota</taxon>
        <taxon>Betaproteobacteria</taxon>
        <taxon>Burkholderiales</taxon>
        <taxon>Burkholderiaceae</taxon>
        <taxon>Caballeronia</taxon>
    </lineage>
</organism>
<dbReference type="Proteomes" id="UP001620514">
    <property type="component" value="Unassembled WGS sequence"/>
</dbReference>
<dbReference type="CDD" id="cd01127">
    <property type="entry name" value="TrwB_TraG_TraD_VirD4"/>
    <property type="match status" value="1"/>
</dbReference>
<dbReference type="InterPro" id="IPR027417">
    <property type="entry name" value="P-loop_NTPase"/>
</dbReference>
<evidence type="ECO:0000259" key="8">
    <source>
        <dbReference type="Pfam" id="PF10412"/>
    </source>
</evidence>
<feature type="transmembrane region" description="Helical" evidence="7">
    <location>
        <begin position="89"/>
        <end position="106"/>
    </location>
</feature>
<keyword evidence="4 7" id="KW-1133">Transmembrane helix</keyword>
<dbReference type="EMBL" id="JBIYDN010000052">
    <property type="protein sequence ID" value="MFK4448475.1"/>
    <property type="molecule type" value="Genomic_DNA"/>
</dbReference>
<reference evidence="9 10" key="1">
    <citation type="submission" date="2024-11" db="EMBL/GenBank/DDBJ databases">
        <title>Using genomics to understand microbial adaptation to soil warming.</title>
        <authorList>
            <person name="Deangelis K.M. PhD."/>
        </authorList>
    </citation>
    <scope>NUCLEOTIDE SEQUENCE [LARGE SCALE GENOMIC DNA]</scope>
    <source>
        <strain evidence="9 10">GAS97</strain>
    </source>
</reference>
<protein>
    <recommendedName>
        <fullName evidence="8">Type IV secretion system coupling protein TraD DNA-binding domain-containing protein</fullName>
    </recommendedName>
</protein>
<dbReference type="InterPro" id="IPR051539">
    <property type="entry name" value="T4SS-coupling_protein"/>
</dbReference>
<evidence type="ECO:0000313" key="10">
    <source>
        <dbReference type="Proteomes" id="UP001620514"/>
    </source>
</evidence>
<evidence type="ECO:0000313" key="9">
    <source>
        <dbReference type="EMBL" id="MFK4448475.1"/>
    </source>
</evidence>
<keyword evidence="2" id="KW-1003">Cell membrane</keyword>
<dbReference type="SUPFAM" id="SSF52540">
    <property type="entry name" value="P-loop containing nucleoside triphosphate hydrolases"/>
    <property type="match status" value="1"/>
</dbReference>
<feature type="domain" description="Type IV secretion system coupling protein TraD DNA-binding" evidence="8">
    <location>
        <begin position="165"/>
        <end position="561"/>
    </location>
</feature>
<comment type="caution">
    <text evidence="9">The sequence shown here is derived from an EMBL/GenBank/DDBJ whole genome shotgun (WGS) entry which is preliminary data.</text>
</comment>
<dbReference type="PANTHER" id="PTHR37937:SF1">
    <property type="entry name" value="CONJUGATIVE TRANSFER: DNA TRANSPORT"/>
    <property type="match status" value="1"/>
</dbReference>
<keyword evidence="10" id="KW-1185">Reference proteome</keyword>
<feature type="compositionally biased region" description="Acidic residues" evidence="6">
    <location>
        <begin position="598"/>
        <end position="617"/>
    </location>
</feature>
<comment type="subcellular location">
    <subcellularLocation>
        <location evidence="1">Cell membrane</location>
        <topology evidence="1">Multi-pass membrane protein</topology>
    </subcellularLocation>
</comment>
<evidence type="ECO:0000256" key="5">
    <source>
        <dbReference type="ARBA" id="ARBA00023136"/>
    </source>
</evidence>
<gene>
    <name evidence="9" type="ORF">ABH943_008519</name>
</gene>